<dbReference type="PANTHER" id="PTHR23079:SF55">
    <property type="entry name" value="RNA-DIRECTED RNA POLYMERASE"/>
    <property type="match status" value="1"/>
</dbReference>
<accession>A0A813QUX7</accession>
<evidence type="ECO:0000256" key="3">
    <source>
        <dbReference type="ARBA" id="ARBA00022484"/>
    </source>
</evidence>
<evidence type="ECO:0000259" key="10">
    <source>
        <dbReference type="Pfam" id="PF26253"/>
    </source>
</evidence>
<comment type="catalytic activity">
    <reaction evidence="8">
        <text>RNA(n) + a ribonucleoside 5'-triphosphate = RNA(n+1) + diphosphate</text>
        <dbReference type="Rhea" id="RHEA:21248"/>
        <dbReference type="Rhea" id="RHEA-COMP:14527"/>
        <dbReference type="Rhea" id="RHEA-COMP:17342"/>
        <dbReference type="ChEBI" id="CHEBI:33019"/>
        <dbReference type="ChEBI" id="CHEBI:61557"/>
        <dbReference type="ChEBI" id="CHEBI:140395"/>
        <dbReference type="EC" id="2.7.7.48"/>
    </reaction>
</comment>
<evidence type="ECO:0000313" key="14">
    <source>
        <dbReference type="Proteomes" id="UP000663870"/>
    </source>
</evidence>
<dbReference type="Proteomes" id="UP000663854">
    <property type="component" value="Unassembled WGS sequence"/>
</dbReference>
<evidence type="ECO:0000256" key="6">
    <source>
        <dbReference type="ARBA" id="ARBA00022884"/>
    </source>
</evidence>
<dbReference type="GO" id="GO:0030422">
    <property type="term" value="P:siRNA processing"/>
    <property type="evidence" value="ECO:0007669"/>
    <property type="project" value="TreeGrafter"/>
</dbReference>
<organism evidence="11 13">
    <name type="scientific">Rotaria sordida</name>
    <dbReference type="NCBI Taxonomy" id="392033"/>
    <lineage>
        <taxon>Eukaryota</taxon>
        <taxon>Metazoa</taxon>
        <taxon>Spiralia</taxon>
        <taxon>Gnathifera</taxon>
        <taxon>Rotifera</taxon>
        <taxon>Eurotatoria</taxon>
        <taxon>Bdelloidea</taxon>
        <taxon>Philodinida</taxon>
        <taxon>Philodinidae</taxon>
        <taxon>Rotaria</taxon>
    </lineage>
</organism>
<dbReference type="GO" id="GO:0003723">
    <property type="term" value="F:RNA binding"/>
    <property type="evidence" value="ECO:0007669"/>
    <property type="project" value="UniProtKB-KW"/>
</dbReference>
<evidence type="ECO:0000256" key="1">
    <source>
        <dbReference type="ARBA" id="ARBA00005762"/>
    </source>
</evidence>
<dbReference type="EMBL" id="CAJNOH010000023">
    <property type="protein sequence ID" value="CAF0771929.1"/>
    <property type="molecule type" value="Genomic_DNA"/>
</dbReference>
<dbReference type="InterPro" id="IPR007855">
    <property type="entry name" value="RDRP"/>
</dbReference>
<dbReference type="GO" id="GO:0003968">
    <property type="term" value="F:RNA-directed RNA polymerase activity"/>
    <property type="evidence" value="ECO:0007669"/>
    <property type="project" value="UniProtKB-KW"/>
</dbReference>
<keyword evidence="14" id="KW-1185">Reference proteome</keyword>
<evidence type="ECO:0000256" key="4">
    <source>
        <dbReference type="ARBA" id="ARBA00022679"/>
    </source>
</evidence>
<dbReference type="InterPro" id="IPR058752">
    <property type="entry name" value="RDRP_C_head"/>
</dbReference>
<dbReference type="Proteomes" id="UP000663870">
    <property type="component" value="Unassembled WGS sequence"/>
</dbReference>
<evidence type="ECO:0000313" key="12">
    <source>
        <dbReference type="EMBL" id="CAF1548119.1"/>
    </source>
</evidence>
<keyword evidence="6" id="KW-0694">RNA-binding</keyword>
<proteinExistence type="inferred from homology"/>
<keyword evidence="4" id="KW-0808">Transferase</keyword>
<dbReference type="InterPro" id="IPR057596">
    <property type="entry name" value="RDRP_core"/>
</dbReference>
<feature type="domain" description="RDRP core" evidence="9">
    <location>
        <begin position="580"/>
        <end position="1180"/>
    </location>
</feature>
<protein>
    <recommendedName>
        <fullName evidence="2">RNA-directed RNA polymerase</fullName>
        <ecNumber evidence="2">2.7.7.48</ecNumber>
    </recommendedName>
</protein>
<evidence type="ECO:0000313" key="11">
    <source>
        <dbReference type="EMBL" id="CAF0771929.1"/>
    </source>
</evidence>
<evidence type="ECO:0000256" key="7">
    <source>
        <dbReference type="ARBA" id="ARBA00023158"/>
    </source>
</evidence>
<dbReference type="Pfam" id="PF26253">
    <property type="entry name" value="RdRP_head"/>
    <property type="match status" value="1"/>
</dbReference>
<sequence>MQELKYIHYRDNDFNGNIFTYNRVYYSYSKNISNYLSYNNNIHHYQEQSQIKRLSTRIRQQIHMNQYQRQLLRSHRYSQKKQINNNYDLTTKFETKCNQDQNWFRALLKCVSPSTSTSSTSNQSLSPHAHHSQSTLSTKVSPLIDFSFKTILNSSSNICPCRITLIVDGASTSLNNLCHMFEQLNIDLAMNNNNNRKVQVEHDLWCFGGLDAYTFTLANSKSSTFSLCINKLKQFQLTKNDLFWFTFPRIPLKIDENIIDNELNSSIKIEFIDLLLNPFEIKDNEIEFDKKFCTLNEGIYVEMSFGSLVSLGSFHCFETIKKFNGIIRTWKMTFYQNHFDIDYQKTSSDNLLEEYRKRIKSEFIDNCAVINTLNDGFLIYLNIKANCIDYYNHDRTKPGLDNFIRVAPRESRPLCSTFRLLIKLDNNALSECLTNHLNEIKLVFSHFLSFFSRNNIAITYGSIQTSPGLILRPLKPPFSSFIKNYAWSILISLGYRFHQRVTPLFTAKMYTIEDDEDFYHTCIHLWRRTKEYLFVNLYEELIDYLSRQARIRAEERQTFLLKTTIKQPPKNYQYVPSITLTPTTIIIKPLKLCKTNRVLREKKFGGPFNFALVEIREEDGGVLYPLDFRQIRWKLKQLLVDGFTIVSNRLYKYLHHSQSQLKEKQFWFYYHHHHLLTNNIDEYQNLSFEDSYLWMGNFDSERVVAKHTARIAQCFTSTEETIQIPAECVKYIHDVETADGKYNFTDGCGTMSTILRDEIKNKLGLHYPFSVMQIRYGGCKGVLSVCPELNGCSQQLVLRHSMRKFSSDHDILESCRISAPRPLYLNRQTIVLLSHRHVHDVIFLLLQQEHNLWLIESLLYPSITYDFLYDKLTRNFFPLRELFLDGQLNLAEEPFFRQLIVTFIHHDLIKMKEKSRTRIPKQSARNLIGVVDEYGVLEYGEVFVQFTNLRSKSLYRQCQSQNNSPNTNDFDDQILNEHEWTETTILNNIRVVVTKHPCHHPGDMRTFNAIDKSELRHLRDCIVFPQKGKRPHSNEISGSDLDGDEYAVFWLDLLVPNTENFEPYDYDSQRPPIPLSRSITRDDIVDVVLTISEQDCLGKLCCTHLAYVDKLGVQHDECVAIAAAISEELDAGKTGKHPFSEQKIKELNTKLDYKRPDYIDKDQFNLYPSEHVLGKLFRSILRSQSIWPIINHSAYHPEEKDPSYNILSTIERVPIDVHLIHPSYHQYTSSALDLYRTYRDALLNIMVAYHFVSDIDLICRFDSQQQQCMSKHIDVADSAQVELKALMDRIKTLFYAEFNAKEEAERLRISMSGIGSTVMNMKKEGEIAYLDEKLAKASACYVVCYQYEQAQHPKRILSFPWLFSRLLLQLRQRNLAVMAKAIDRPIVQLREHAIVARVMKNALMGLVERRELRFYVEFIDNTTEDLTIINKEIILRLDDQITGVEYDNVHIHLIEIIFIEIIHNWLYRQRIFDTNNNNLSIKKKLIINEQHCWQHILTKFIYEINEGGPFDCSNLIIRQGQSSENYYSSIKNFLSYWPYDGDNYNQWTYDEYISTMYHHLLRLSSSCSRNHLLNEEKFDFCYLHEYLILALQGMAAGIQGQQDGWADLQFNDDDEQ</sequence>
<dbReference type="GO" id="GO:0031380">
    <property type="term" value="C:nuclear RNA-directed RNA polymerase complex"/>
    <property type="evidence" value="ECO:0007669"/>
    <property type="project" value="TreeGrafter"/>
</dbReference>
<evidence type="ECO:0000256" key="8">
    <source>
        <dbReference type="ARBA" id="ARBA00048744"/>
    </source>
</evidence>
<dbReference type="Pfam" id="PF05183">
    <property type="entry name" value="RdRP"/>
    <property type="match status" value="1"/>
</dbReference>
<gene>
    <name evidence="12" type="ORF">JXQ802_LOCUS43429</name>
    <name evidence="11" type="ORF">PYM288_LOCUS3155</name>
</gene>
<evidence type="ECO:0000256" key="2">
    <source>
        <dbReference type="ARBA" id="ARBA00012494"/>
    </source>
</evidence>
<reference evidence="11" key="1">
    <citation type="submission" date="2021-02" db="EMBL/GenBank/DDBJ databases">
        <authorList>
            <person name="Nowell W R."/>
        </authorList>
    </citation>
    <scope>NUCLEOTIDE SEQUENCE</scope>
</reference>
<evidence type="ECO:0000259" key="9">
    <source>
        <dbReference type="Pfam" id="PF05183"/>
    </source>
</evidence>
<keyword evidence="5" id="KW-0548">Nucleotidyltransferase</keyword>
<keyword evidence="3" id="KW-0696">RNA-directed RNA polymerase</keyword>
<name>A0A813QUX7_9BILA</name>
<evidence type="ECO:0000313" key="13">
    <source>
        <dbReference type="Proteomes" id="UP000663854"/>
    </source>
</evidence>
<feature type="domain" description="RDRP C-terminal head" evidence="10">
    <location>
        <begin position="1215"/>
        <end position="1375"/>
    </location>
</feature>
<comment type="caution">
    <text evidence="11">The sequence shown here is derived from an EMBL/GenBank/DDBJ whole genome shotgun (WGS) entry which is preliminary data.</text>
</comment>
<evidence type="ECO:0000256" key="5">
    <source>
        <dbReference type="ARBA" id="ARBA00022695"/>
    </source>
</evidence>
<dbReference type="EC" id="2.7.7.48" evidence="2"/>
<dbReference type="PANTHER" id="PTHR23079">
    <property type="entry name" value="RNA-DEPENDENT RNA POLYMERASE"/>
    <property type="match status" value="1"/>
</dbReference>
<comment type="similarity">
    <text evidence="1">Belongs to the RdRP family.</text>
</comment>
<keyword evidence="7" id="KW-0943">RNA-mediated gene silencing</keyword>
<dbReference type="EMBL" id="CAJNOL010003131">
    <property type="protein sequence ID" value="CAF1548119.1"/>
    <property type="molecule type" value="Genomic_DNA"/>
</dbReference>